<evidence type="ECO:0000256" key="3">
    <source>
        <dbReference type="ARBA" id="ARBA00023163"/>
    </source>
</evidence>
<dbReference type="CDD" id="cd06267">
    <property type="entry name" value="PBP1_LacI_sugar_binding-like"/>
    <property type="match status" value="1"/>
</dbReference>
<dbReference type="InterPro" id="IPR028082">
    <property type="entry name" value="Peripla_BP_I"/>
</dbReference>
<dbReference type="Pfam" id="PF00356">
    <property type="entry name" value="LacI"/>
    <property type="match status" value="1"/>
</dbReference>
<keyword evidence="3" id="KW-0804">Transcription</keyword>
<dbReference type="GO" id="GO:0000976">
    <property type="term" value="F:transcription cis-regulatory region binding"/>
    <property type="evidence" value="ECO:0007669"/>
    <property type="project" value="TreeGrafter"/>
</dbReference>
<protein>
    <submittedName>
        <fullName evidence="5">DNA-binding transcriptional regulator, LacI/PurR family</fullName>
    </submittedName>
</protein>
<sequence>MYPRGVNGAIFRCGSTYSCPMPQGRPTLADVARRAGVSKAAVSRVINDAPGVAPQTREHVRQVIAALGFRPDPVARALASGHGEVIELVVVDEPSIFGSSPYYGRVTAGILQELAGGNAQLRVHVVDEAGARALLRRIADTVTLGVLLINVPPEIAGEFYARCDRVVAMSPSAPGVPYIGLENAEGARAAVTHLHESGRRRIAALHGQDGNACAEGRREGHRRAVLELGLPDISATGKFRREDGYLLTQRLLAEEPEIDAFFVGCDLMATGAMQALADAGRRIPQDVAVVGFDDSVIAECATPPMSSVHQPVEAMAAAATRAMVGRQLAPHWRCVFPADLRVRQSSHPSTT</sequence>
<dbReference type="InterPro" id="IPR000843">
    <property type="entry name" value="HTH_LacI"/>
</dbReference>
<name>A0A285K3Y7_9ACTN</name>
<evidence type="ECO:0000259" key="4">
    <source>
        <dbReference type="PROSITE" id="PS50932"/>
    </source>
</evidence>
<organism evidence="5 6">
    <name type="scientific">Paractinoplanes atraurantiacus</name>
    <dbReference type="NCBI Taxonomy" id="1036182"/>
    <lineage>
        <taxon>Bacteria</taxon>
        <taxon>Bacillati</taxon>
        <taxon>Actinomycetota</taxon>
        <taxon>Actinomycetes</taxon>
        <taxon>Micromonosporales</taxon>
        <taxon>Micromonosporaceae</taxon>
        <taxon>Paractinoplanes</taxon>
    </lineage>
</organism>
<gene>
    <name evidence="5" type="ORF">SAMN05421748_12954</name>
</gene>
<dbReference type="Gene3D" id="3.40.50.2300">
    <property type="match status" value="2"/>
</dbReference>
<dbReference type="PROSITE" id="PS50932">
    <property type="entry name" value="HTH_LACI_2"/>
    <property type="match status" value="1"/>
</dbReference>
<dbReference type="Pfam" id="PF13377">
    <property type="entry name" value="Peripla_BP_3"/>
    <property type="match status" value="1"/>
</dbReference>
<dbReference type="SUPFAM" id="SSF47413">
    <property type="entry name" value="lambda repressor-like DNA-binding domains"/>
    <property type="match status" value="1"/>
</dbReference>
<proteinExistence type="predicted"/>
<evidence type="ECO:0000313" key="5">
    <source>
        <dbReference type="EMBL" id="SNY66051.1"/>
    </source>
</evidence>
<dbReference type="PANTHER" id="PTHR30146">
    <property type="entry name" value="LACI-RELATED TRANSCRIPTIONAL REPRESSOR"/>
    <property type="match status" value="1"/>
</dbReference>
<keyword evidence="6" id="KW-1185">Reference proteome</keyword>
<dbReference type="Proteomes" id="UP000219612">
    <property type="component" value="Unassembled WGS sequence"/>
</dbReference>
<feature type="domain" description="HTH lacI-type" evidence="4">
    <location>
        <begin position="26"/>
        <end position="80"/>
    </location>
</feature>
<dbReference type="SMART" id="SM00354">
    <property type="entry name" value="HTH_LACI"/>
    <property type="match status" value="1"/>
</dbReference>
<keyword evidence="1" id="KW-0805">Transcription regulation</keyword>
<evidence type="ECO:0000256" key="2">
    <source>
        <dbReference type="ARBA" id="ARBA00023125"/>
    </source>
</evidence>
<reference evidence="5 6" key="1">
    <citation type="submission" date="2017-09" db="EMBL/GenBank/DDBJ databases">
        <authorList>
            <person name="Ehlers B."/>
            <person name="Leendertz F.H."/>
        </authorList>
    </citation>
    <scope>NUCLEOTIDE SEQUENCE [LARGE SCALE GENOMIC DNA]</scope>
    <source>
        <strain evidence="5 6">CGMCC 4.6857</strain>
    </source>
</reference>
<dbReference type="CDD" id="cd01392">
    <property type="entry name" value="HTH_LacI"/>
    <property type="match status" value="1"/>
</dbReference>
<dbReference type="PANTHER" id="PTHR30146:SF109">
    <property type="entry name" value="HTH-TYPE TRANSCRIPTIONAL REGULATOR GALS"/>
    <property type="match status" value="1"/>
</dbReference>
<dbReference type="AlphaFoldDB" id="A0A285K3Y7"/>
<dbReference type="EMBL" id="OBDY01000029">
    <property type="protein sequence ID" value="SNY66051.1"/>
    <property type="molecule type" value="Genomic_DNA"/>
</dbReference>
<evidence type="ECO:0000256" key="1">
    <source>
        <dbReference type="ARBA" id="ARBA00023015"/>
    </source>
</evidence>
<dbReference type="PRINTS" id="PR00036">
    <property type="entry name" value="HTHLACI"/>
</dbReference>
<dbReference type="SUPFAM" id="SSF53822">
    <property type="entry name" value="Periplasmic binding protein-like I"/>
    <property type="match status" value="1"/>
</dbReference>
<dbReference type="InterPro" id="IPR046335">
    <property type="entry name" value="LacI/GalR-like_sensor"/>
</dbReference>
<evidence type="ECO:0000313" key="6">
    <source>
        <dbReference type="Proteomes" id="UP000219612"/>
    </source>
</evidence>
<dbReference type="Gene3D" id="1.10.260.40">
    <property type="entry name" value="lambda repressor-like DNA-binding domains"/>
    <property type="match status" value="1"/>
</dbReference>
<dbReference type="PROSITE" id="PS00356">
    <property type="entry name" value="HTH_LACI_1"/>
    <property type="match status" value="1"/>
</dbReference>
<dbReference type="InterPro" id="IPR010982">
    <property type="entry name" value="Lambda_DNA-bd_dom_sf"/>
</dbReference>
<keyword evidence="2 5" id="KW-0238">DNA-binding</keyword>
<accession>A0A285K3Y7</accession>
<dbReference type="GO" id="GO:0003700">
    <property type="term" value="F:DNA-binding transcription factor activity"/>
    <property type="evidence" value="ECO:0007669"/>
    <property type="project" value="TreeGrafter"/>
</dbReference>